<evidence type="ECO:0000259" key="1">
    <source>
        <dbReference type="PROSITE" id="PS50853"/>
    </source>
</evidence>
<keyword evidence="3" id="KW-1185">Reference proteome</keyword>
<dbReference type="Pfam" id="PF00041">
    <property type="entry name" value="fn3"/>
    <property type="match status" value="1"/>
</dbReference>
<proteinExistence type="predicted"/>
<organism evidence="2 3">
    <name type="scientific">Pseudomonas kielensis</name>
    <dbReference type="NCBI Taxonomy" id="2762577"/>
    <lineage>
        <taxon>Bacteria</taxon>
        <taxon>Pseudomonadati</taxon>
        <taxon>Pseudomonadota</taxon>
        <taxon>Gammaproteobacteria</taxon>
        <taxon>Pseudomonadales</taxon>
        <taxon>Pseudomonadaceae</taxon>
        <taxon>Pseudomonas</taxon>
    </lineage>
</organism>
<name>A0A7X1GIY7_9PSED</name>
<evidence type="ECO:0000313" key="2">
    <source>
        <dbReference type="EMBL" id="MBC2693269.1"/>
    </source>
</evidence>
<comment type="caution">
    <text evidence="2">The sequence shown here is derived from an EMBL/GenBank/DDBJ whole genome shotgun (WGS) entry which is preliminary data.</text>
</comment>
<gene>
    <name evidence="2" type="ORF">H7995_26110</name>
</gene>
<accession>A0A7X1GIY7</accession>
<dbReference type="CDD" id="cd00063">
    <property type="entry name" value="FN3"/>
    <property type="match status" value="1"/>
</dbReference>
<protein>
    <submittedName>
        <fullName evidence="2">Fibronectin type III domain-containing protein</fullName>
    </submittedName>
</protein>
<feature type="domain" description="Fibronectin type-III" evidence="1">
    <location>
        <begin position="98"/>
        <end position="185"/>
    </location>
</feature>
<dbReference type="EMBL" id="JACMYG010000043">
    <property type="protein sequence ID" value="MBC2693269.1"/>
    <property type="molecule type" value="Genomic_DNA"/>
</dbReference>
<dbReference type="PROSITE" id="PS50853">
    <property type="entry name" value="FN3"/>
    <property type="match status" value="1"/>
</dbReference>
<dbReference type="SUPFAM" id="SSF49265">
    <property type="entry name" value="Fibronectin type III"/>
    <property type="match status" value="1"/>
</dbReference>
<dbReference type="Proteomes" id="UP000526003">
    <property type="component" value="Unassembled WGS sequence"/>
</dbReference>
<dbReference type="SMART" id="SM00060">
    <property type="entry name" value="FN3"/>
    <property type="match status" value="2"/>
</dbReference>
<dbReference type="AlphaFoldDB" id="A0A7X1GIY7"/>
<dbReference type="InterPro" id="IPR013783">
    <property type="entry name" value="Ig-like_fold"/>
</dbReference>
<sequence>MARTAVRGTPIPPTFFREFGQTAEQVSFFWDDGIVDGGIPRYEIRRDGDLLENPSAPPYTDTDPQQGRNHLYCIRTFDDEFHYSEPRCIEIYFEDFTAPTDPSELEFSELSVKLSWEASFDSSHIVFYDVDKGPGDVLARTTDTEIVLTDLDGSERYNFGVTAIDQSGNESGRVAIDYPVTVVSVRRKL</sequence>
<dbReference type="InterPro" id="IPR036116">
    <property type="entry name" value="FN3_sf"/>
</dbReference>
<dbReference type="InterPro" id="IPR003961">
    <property type="entry name" value="FN3_dom"/>
</dbReference>
<evidence type="ECO:0000313" key="3">
    <source>
        <dbReference type="Proteomes" id="UP000526003"/>
    </source>
</evidence>
<dbReference type="Gene3D" id="2.60.40.10">
    <property type="entry name" value="Immunoglobulins"/>
    <property type="match status" value="2"/>
</dbReference>
<reference evidence="2 3" key="1">
    <citation type="submission" date="2020-08" db="EMBL/GenBank/DDBJ databases">
        <title>Pseudomonas sp. nov.</title>
        <authorList>
            <person name="Gieschler S."/>
            <person name="Fiedler G."/>
            <person name="Brinks E."/>
            <person name="Boehnlein C."/>
            <person name="Franz C.M.A.P."/>
            <person name="Kabisch J."/>
        </authorList>
    </citation>
    <scope>NUCLEOTIDE SEQUENCE [LARGE SCALE GENOMIC DNA]</scope>
    <source>
        <strain evidence="2 3">MBT-1</strain>
    </source>
</reference>